<dbReference type="PROSITE" id="PS50191">
    <property type="entry name" value="CRAL_TRIO"/>
    <property type="match status" value="1"/>
</dbReference>
<comment type="caution">
    <text evidence="4">The sequence shown here is derived from an EMBL/GenBank/DDBJ whole genome shotgun (WGS) entry which is preliminary data.</text>
</comment>
<feature type="domain" description="PRELI/MSF1" evidence="3">
    <location>
        <begin position="3"/>
        <end position="175"/>
    </location>
</feature>
<dbReference type="PANTHER" id="PTHR23324">
    <property type="entry name" value="SEC14 RELATED PROTEIN"/>
    <property type="match status" value="1"/>
</dbReference>
<dbReference type="EMBL" id="JAWJWE010000037">
    <property type="protein sequence ID" value="KAK6625711.1"/>
    <property type="molecule type" value="Genomic_DNA"/>
</dbReference>
<dbReference type="GO" id="GO:0005737">
    <property type="term" value="C:cytoplasm"/>
    <property type="evidence" value="ECO:0007669"/>
    <property type="project" value="TreeGrafter"/>
</dbReference>
<dbReference type="InterPro" id="IPR011074">
    <property type="entry name" value="CRAL/TRIO_N_dom"/>
</dbReference>
<reference evidence="4 5" key="1">
    <citation type="submission" date="2023-10" db="EMBL/GenBank/DDBJ databases">
        <title>Genomes of two closely related lineages of the louse Polyplax serrata with different host specificities.</title>
        <authorList>
            <person name="Martinu J."/>
            <person name="Tarabai H."/>
            <person name="Stefka J."/>
            <person name="Hypsa V."/>
        </authorList>
    </citation>
    <scope>NUCLEOTIDE SEQUENCE [LARGE SCALE GENOMIC DNA]</scope>
    <source>
        <strain evidence="4">HR10_N</strain>
    </source>
</reference>
<dbReference type="SUPFAM" id="SSF101576">
    <property type="entry name" value="Supernatant protein factor (SPF), C-terminal domain"/>
    <property type="match status" value="1"/>
</dbReference>
<evidence type="ECO:0000259" key="3">
    <source>
        <dbReference type="PROSITE" id="PS50904"/>
    </source>
</evidence>
<dbReference type="SMART" id="SM00516">
    <property type="entry name" value="SEC14"/>
    <property type="match status" value="1"/>
</dbReference>
<dbReference type="InterPro" id="IPR009038">
    <property type="entry name" value="GOLD_dom"/>
</dbReference>
<accession>A0AAN8PAF9</accession>
<gene>
    <name evidence="4" type="ORF">RUM43_006010</name>
</gene>
<feature type="domain" description="CRAL-TRIO" evidence="1">
    <location>
        <begin position="299"/>
        <end position="475"/>
    </location>
</feature>
<dbReference type="Pfam" id="PF04707">
    <property type="entry name" value="PRELI"/>
    <property type="match status" value="1"/>
</dbReference>
<dbReference type="PROSITE" id="PS50866">
    <property type="entry name" value="GOLD"/>
    <property type="match status" value="1"/>
</dbReference>
<dbReference type="PROSITE" id="PS50904">
    <property type="entry name" value="PRELI_MSF1"/>
    <property type="match status" value="1"/>
</dbReference>
<dbReference type="Gene3D" id="3.40.525.10">
    <property type="entry name" value="CRAL-TRIO lipid binding domain"/>
    <property type="match status" value="1"/>
</dbReference>
<evidence type="ECO:0000259" key="1">
    <source>
        <dbReference type="PROSITE" id="PS50191"/>
    </source>
</evidence>
<sequence>MVQKYQSPVRVYKYPFELVMMAYERRFPSCPQIPVVLDCEITSDVESPDGSLRLTERRCKLSVEAPYLLKKIIGVEVIYFIQKNSLDRQKRVLEIEAFNESFATRVTVLEHCRYFVHPENSDWTCFEQSATLDIKNFLGFENSMEKLAMKQYSANIAKGKEIVEYFVNQLKDEGITFVPIWSPPLNVTQGTEDVTSAIKFKEDISVDEKRKGRGEQFQLESDYIRRYLGELTPLQESNLVQLKKWVSELQKGKVPNDSALLRFLRARDFNVEKAREMLSQSLIWRKKHAVDRILSEYVAPQVVKDYFPGCWHHYDKDGRPLFLLRLGQMDVKGLIKSIGEDGLLKLTLSVCEEGLKLMEEATRTSGKPISTLTLLVDLDGLNMRHLWRPGIRALLRIIEIVEANYPEAMGRVLIIRAPRVFPILWTLVGTFIDDNTRTKFLFYGGNDYLSTGGLVDYISKDILPDFLGGPCQAVIAPGGLVPKGLYSTHGDLEREGGSLMEDSIYNSVNLGRGQIHEVVIRIDEPQTVITWDFDVMRQDVMFSVFVTQMPISSKENSSFTSDPEYKSVLDKSWKEGKEYNKVETPIVCHDGESVQGSHVTKKSGCYILQWKFFCGHQLDLLDTLTQHKAQVMYFYETLSSSDYRGSMSSLQSGHSAFSSLSNRSGNSSCPSR</sequence>
<dbReference type="InterPro" id="IPR036865">
    <property type="entry name" value="CRAL-TRIO_dom_sf"/>
</dbReference>
<dbReference type="InterPro" id="IPR036273">
    <property type="entry name" value="CRAL/TRIO_N_dom_sf"/>
</dbReference>
<evidence type="ECO:0008006" key="6">
    <source>
        <dbReference type="Google" id="ProtNLM"/>
    </source>
</evidence>
<evidence type="ECO:0000313" key="4">
    <source>
        <dbReference type="EMBL" id="KAK6625711.1"/>
    </source>
</evidence>
<dbReference type="SUPFAM" id="SSF46938">
    <property type="entry name" value="CRAL/TRIO N-terminal domain"/>
    <property type="match status" value="1"/>
</dbReference>
<dbReference type="CDD" id="cd00170">
    <property type="entry name" value="SEC14"/>
    <property type="match status" value="1"/>
</dbReference>
<evidence type="ECO:0000259" key="2">
    <source>
        <dbReference type="PROSITE" id="PS50866"/>
    </source>
</evidence>
<feature type="domain" description="GOLD" evidence="2">
    <location>
        <begin position="501"/>
        <end position="637"/>
    </location>
</feature>
<name>A0AAN8PAF9_POLSC</name>
<dbReference type="SUPFAM" id="SSF52087">
    <property type="entry name" value="CRAL/TRIO domain"/>
    <property type="match status" value="1"/>
</dbReference>
<proteinExistence type="predicted"/>
<dbReference type="InterPro" id="IPR036598">
    <property type="entry name" value="GOLD_dom_sf"/>
</dbReference>
<protein>
    <recommendedName>
        <fullName evidence="6">SEC14-like protein 1</fullName>
    </recommendedName>
</protein>
<evidence type="ECO:0000313" key="5">
    <source>
        <dbReference type="Proteomes" id="UP001372834"/>
    </source>
</evidence>
<dbReference type="InterPro" id="IPR006797">
    <property type="entry name" value="PRELI/MSF1_dom"/>
</dbReference>
<dbReference type="Proteomes" id="UP001372834">
    <property type="component" value="Unassembled WGS sequence"/>
</dbReference>
<dbReference type="PANTHER" id="PTHR23324:SF66">
    <property type="entry name" value="PROTEIN REAL-TIME"/>
    <property type="match status" value="1"/>
</dbReference>
<dbReference type="Pfam" id="PF00650">
    <property type="entry name" value="CRAL_TRIO"/>
    <property type="match status" value="1"/>
</dbReference>
<dbReference type="Gene3D" id="2.60.120.680">
    <property type="entry name" value="GOLD domain"/>
    <property type="match status" value="1"/>
</dbReference>
<dbReference type="Pfam" id="PF03765">
    <property type="entry name" value="CRAL_TRIO_N"/>
    <property type="match status" value="1"/>
</dbReference>
<dbReference type="InterPro" id="IPR001251">
    <property type="entry name" value="CRAL-TRIO_dom"/>
</dbReference>
<organism evidence="4 5">
    <name type="scientific">Polyplax serrata</name>
    <name type="common">Common mouse louse</name>
    <dbReference type="NCBI Taxonomy" id="468196"/>
    <lineage>
        <taxon>Eukaryota</taxon>
        <taxon>Metazoa</taxon>
        <taxon>Ecdysozoa</taxon>
        <taxon>Arthropoda</taxon>
        <taxon>Hexapoda</taxon>
        <taxon>Insecta</taxon>
        <taxon>Pterygota</taxon>
        <taxon>Neoptera</taxon>
        <taxon>Paraneoptera</taxon>
        <taxon>Psocodea</taxon>
        <taxon>Troctomorpha</taxon>
        <taxon>Phthiraptera</taxon>
        <taxon>Anoplura</taxon>
        <taxon>Polyplacidae</taxon>
        <taxon>Polyplax</taxon>
    </lineage>
</organism>
<dbReference type="AlphaFoldDB" id="A0AAN8PAF9"/>
<dbReference type="InterPro" id="IPR051064">
    <property type="entry name" value="SEC14/CRAL-TRIO_domain"/>
</dbReference>
<dbReference type="SMART" id="SM01100">
    <property type="entry name" value="CRAL_TRIO_N"/>
    <property type="match status" value="1"/>
</dbReference>